<dbReference type="EMBL" id="JAAWWK010000002">
    <property type="protein sequence ID" value="NKI17094.1"/>
    <property type="molecule type" value="Genomic_DNA"/>
</dbReference>
<evidence type="ECO:0000256" key="13">
    <source>
        <dbReference type="ARBA" id="ARBA00023012"/>
    </source>
</evidence>
<gene>
    <name evidence="23" type="ORF">HCU74_06620</name>
</gene>
<keyword evidence="9" id="KW-0547">Nucleotide-binding</keyword>
<dbReference type="InterPro" id="IPR003660">
    <property type="entry name" value="HAMP_dom"/>
</dbReference>
<evidence type="ECO:0000256" key="7">
    <source>
        <dbReference type="ARBA" id="ARBA00022679"/>
    </source>
</evidence>
<keyword evidence="10" id="KW-0418">Kinase</keyword>
<evidence type="ECO:0000259" key="20">
    <source>
        <dbReference type="PROSITE" id="PS50110"/>
    </source>
</evidence>
<keyword evidence="13" id="KW-0902">Two-component regulatory system</keyword>
<keyword evidence="8 18" id="KW-0812">Transmembrane</keyword>
<dbReference type="PROSITE" id="PS50894">
    <property type="entry name" value="HPT"/>
    <property type="match status" value="1"/>
</dbReference>
<evidence type="ECO:0000313" key="23">
    <source>
        <dbReference type="EMBL" id="NKI17094.1"/>
    </source>
</evidence>
<keyword evidence="4" id="KW-1003">Cell membrane</keyword>
<keyword evidence="5" id="KW-0997">Cell inner membrane</keyword>
<dbReference type="PRINTS" id="PR00344">
    <property type="entry name" value="BCTRLSENSOR"/>
</dbReference>
<evidence type="ECO:0000256" key="18">
    <source>
        <dbReference type="SAM" id="Phobius"/>
    </source>
</evidence>
<dbReference type="CDD" id="cd00082">
    <property type="entry name" value="HisKA"/>
    <property type="match status" value="1"/>
</dbReference>
<evidence type="ECO:0000256" key="11">
    <source>
        <dbReference type="ARBA" id="ARBA00022840"/>
    </source>
</evidence>
<dbReference type="InterPro" id="IPR036097">
    <property type="entry name" value="HisK_dim/P_sf"/>
</dbReference>
<dbReference type="Pfam" id="PF09984">
    <property type="entry name" value="sCache_4"/>
    <property type="match status" value="1"/>
</dbReference>
<keyword evidence="17" id="KW-0175">Coiled coil</keyword>
<dbReference type="PANTHER" id="PTHR45339">
    <property type="entry name" value="HYBRID SIGNAL TRANSDUCTION HISTIDINE KINASE J"/>
    <property type="match status" value="1"/>
</dbReference>
<feature type="modified residue" description="Phosphohistidine" evidence="15">
    <location>
        <position position="817"/>
    </location>
</feature>
<dbReference type="Gene3D" id="3.30.565.10">
    <property type="entry name" value="Histidine kinase-like ATPase, C-terminal domain"/>
    <property type="match status" value="1"/>
</dbReference>
<name>A0ABX1GFW8_9GAMM</name>
<dbReference type="InterPro" id="IPR019247">
    <property type="entry name" value="Histidine_kinase_BarA_N"/>
</dbReference>
<dbReference type="Pfam" id="PF01627">
    <property type="entry name" value="Hpt"/>
    <property type="match status" value="1"/>
</dbReference>
<feature type="modified residue" description="4-aspartylphosphate" evidence="16">
    <location>
        <position position="672"/>
    </location>
</feature>
<evidence type="ECO:0000256" key="10">
    <source>
        <dbReference type="ARBA" id="ARBA00022777"/>
    </source>
</evidence>
<dbReference type="SUPFAM" id="SSF55874">
    <property type="entry name" value="ATPase domain of HSP90 chaperone/DNA topoisomerase II/histidine kinase"/>
    <property type="match status" value="1"/>
</dbReference>
<dbReference type="Gene3D" id="1.20.120.160">
    <property type="entry name" value="HPT domain"/>
    <property type="match status" value="1"/>
</dbReference>
<keyword evidence="11" id="KW-0067">ATP-binding</keyword>
<dbReference type="InterPro" id="IPR003661">
    <property type="entry name" value="HisK_dim/P_dom"/>
</dbReference>
<evidence type="ECO:0000256" key="9">
    <source>
        <dbReference type="ARBA" id="ARBA00022741"/>
    </source>
</evidence>
<protein>
    <recommendedName>
        <fullName evidence="3">histidine kinase</fullName>
        <ecNumber evidence="3">2.7.13.3</ecNumber>
    </recommendedName>
</protein>
<dbReference type="PROSITE" id="PS50109">
    <property type="entry name" value="HIS_KIN"/>
    <property type="match status" value="1"/>
</dbReference>
<evidence type="ECO:0000256" key="1">
    <source>
        <dbReference type="ARBA" id="ARBA00000085"/>
    </source>
</evidence>
<evidence type="ECO:0000256" key="3">
    <source>
        <dbReference type="ARBA" id="ARBA00012438"/>
    </source>
</evidence>
<evidence type="ECO:0000256" key="5">
    <source>
        <dbReference type="ARBA" id="ARBA00022519"/>
    </source>
</evidence>
<reference evidence="23 24" key="1">
    <citation type="submission" date="2020-04" db="EMBL/GenBank/DDBJ databases">
        <authorList>
            <person name="Yoon J."/>
        </authorList>
    </citation>
    <scope>NUCLEOTIDE SEQUENCE [LARGE SCALE GENOMIC DNA]</scope>
    <source>
        <strain evidence="23 24">KMU-166</strain>
    </source>
</reference>
<evidence type="ECO:0000313" key="24">
    <source>
        <dbReference type="Proteomes" id="UP000765845"/>
    </source>
</evidence>
<dbReference type="PROSITE" id="PS50110">
    <property type="entry name" value="RESPONSE_REGULATORY"/>
    <property type="match status" value="1"/>
</dbReference>
<dbReference type="SMART" id="SM00448">
    <property type="entry name" value="REC"/>
    <property type="match status" value="1"/>
</dbReference>
<evidence type="ECO:0000259" key="21">
    <source>
        <dbReference type="PROSITE" id="PS50885"/>
    </source>
</evidence>
<evidence type="ECO:0000259" key="22">
    <source>
        <dbReference type="PROSITE" id="PS50894"/>
    </source>
</evidence>
<dbReference type="EC" id="2.7.13.3" evidence="3"/>
<dbReference type="InterPro" id="IPR005467">
    <property type="entry name" value="His_kinase_dom"/>
</dbReference>
<dbReference type="Pfam" id="PF00072">
    <property type="entry name" value="Response_reg"/>
    <property type="match status" value="1"/>
</dbReference>
<dbReference type="InterPro" id="IPR036890">
    <property type="entry name" value="HATPase_C_sf"/>
</dbReference>
<dbReference type="Gene3D" id="3.40.50.2300">
    <property type="match status" value="1"/>
</dbReference>
<evidence type="ECO:0000256" key="4">
    <source>
        <dbReference type="ARBA" id="ARBA00022475"/>
    </source>
</evidence>
<feature type="coiled-coil region" evidence="17">
    <location>
        <begin position="207"/>
        <end position="241"/>
    </location>
</feature>
<keyword evidence="6 16" id="KW-0597">Phosphoprotein</keyword>
<dbReference type="SMART" id="SM00073">
    <property type="entry name" value="HPT"/>
    <property type="match status" value="1"/>
</dbReference>
<dbReference type="InterPro" id="IPR008207">
    <property type="entry name" value="Sig_transdc_His_kin_Hpt_dom"/>
</dbReference>
<keyword evidence="12 18" id="KW-1133">Transmembrane helix</keyword>
<evidence type="ECO:0000256" key="15">
    <source>
        <dbReference type="PROSITE-ProRule" id="PRU00110"/>
    </source>
</evidence>
<feature type="transmembrane region" description="Helical" evidence="18">
    <location>
        <begin position="147"/>
        <end position="168"/>
    </location>
</feature>
<dbReference type="PROSITE" id="PS50885">
    <property type="entry name" value="HAMP"/>
    <property type="match status" value="1"/>
</dbReference>
<evidence type="ECO:0000256" key="6">
    <source>
        <dbReference type="ARBA" id="ARBA00022553"/>
    </source>
</evidence>
<evidence type="ECO:0000256" key="16">
    <source>
        <dbReference type="PROSITE-ProRule" id="PRU00169"/>
    </source>
</evidence>
<dbReference type="CDD" id="cd00088">
    <property type="entry name" value="HPT"/>
    <property type="match status" value="1"/>
</dbReference>
<dbReference type="SMART" id="SM00387">
    <property type="entry name" value="HATPase_c"/>
    <property type="match status" value="1"/>
</dbReference>
<dbReference type="InterPro" id="IPR001789">
    <property type="entry name" value="Sig_transdc_resp-reg_receiver"/>
</dbReference>
<dbReference type="Gene3D" id="1.10.287.130">
    <property type="match status" value="1"/>
</dbReference>
<evidence type="ECO:0000256" key="12">
    <source>
        <dbReference type="ARBA" id="ARBA00022989"/>
    </source>
</evidence>
<evidence type="ECO:0000256" key="14">
    <source>
        <dbReference type="ARBA" id="ARBA00023136"/>
    </source>
</evidence>
<dbReference type="Pfam" id="PF02518">
    <property type="entry name" value="HATPase_c"/>
    <property type="match status" value="1"/>
</dbReference>
<dbReference type="Gene3D" id="6.10.340.10">
    <property type="match status" value="1"/>
</dbReference>
<feature type="domain" description="HPt" evidence="22">
    <location>
        <begin position="778"/>
        <end position="878"/>
    </location>
</feature>
<sequence length="878" mass="97320">MTLICVGLSAYLIDGQLKELRGMIVQRAGAVSGQLSALAAHLIEQDRELLAELSRSALEEAGVRAVTIYDAQLEPVSHAGPAIQPPDVSTLSRDQPQQFHIDEDQLQVIHAIVGKRPAAGPGNEEILGWVQMHFSWHQYELRKYQSLLSTAMILGLSALISLAMFSYVNHTLRGDLVNVLQAIRRLANGSRDFHIHIPGNDEFSDIARELNRLSAAQVKELQELQRSLEMSNSDLRETLETVEIQNIELDLARREAVRANRVKSEFLANTSHEIRTPLNSIIGFSNILLKSELQGRQREALETMRNSAESLLTIINDILDFSKLEAGKLVFDRSPINLRELAEDTLIMLAPQAYDKGLELALFIQHDCPDTVLGDALRLRQMMTNLINNAIKFTPSGHIRVDIVCVDCNPESATLTVRVSDTGIGINAAQRDSIFKDFAQADASVTRQYGGTGLGLVIVKGLAKEMGGEVGVDSDFGKGSTFWFTVNLPIDHNAMQIRNFNALRGYSVALYERSTLYAQSLSDVLQSWGMEVRHCRDIRQLDRSCDYSILCLDKQESNRRLPSETPGHPGIVLSPNLGDQPHNDGRIWLSKPVSCVRLYDALCGDIHQQLGGNREAPYFGNNRVLIVDDNPSNLHILSAFLADFGIDAVSACNGVEALSYCQDQLFDLIFIDIQMPQLDGIEASRQIRQSSPNSATPIVAISAYLAPENPQQIQQAGINEYLSKPVGESQLATVLDQYLQRGSPSTEPVAHYLPASEAFADEPRPVDIGECLHLSRQRPELAINMLEMLTEELPATRTALINSYNDRDWQQLAEISHGLKGNCAYTGTPNLRQAVLALENTLKAGDTQALQPRHREVLAAIDELLTWTDEHDLEVLFE</sequence>
<dbReference type="InterPro" id="IPR011006">
    <property type="entry name" value="CheY-like_superfamily"/>
</dbReference>
<dbReference type="CDD" id="cd16922">
    <property type="entry name" value="HATPase_EvgS-ArcB-TorS-like"/>
    <property type="match status" value="1"/>
</dbReference>
<dbReference type="InterPro" id="IPR004358">
    <property type="entry name" value="Sig_transdc_His_kin-like_C"/>
</dbReference>
<dbReference type="Pfam" id="PF00512">
    <property type="entry name" value="HisKA"/>
    <property type="match status" value="1"/>
</dbReference>
<dbReference type="RefSeq" id="WP_168449622.1">
    <property type="nucleotide sequence ID" value="NZ_JAAWWK010000002.1"/>
</dbReference>
<comment type="caution">
    <text evidence="23">The sequence shown here is derived from an EMBL/GenBank/DDBJ whole genome shotgun (WGS) entry which is preliminary data.</text>
</comment>
<dbReference type="CDD" id="cd17546">
    <property type="entry name" value="REC_hyHK_CKI1_RcsC-like"/>
    <property type="match status" value="1"/>
</dbReference>
<dbReference type="SMART" id="SM00388">
    <property type="entry name" value="HisKA"/>
    <property type="match status" value="1"/>
</dbReference>
<accession>A0ABX1GFW8</accession>
<organism evidence="23 24">
    <name type="scientific">Spongiibacter thalassae</name>
    <dbReference type="NCBI Taxonomy" id="2721624"/>
    <lineage>
        <taxon>Bacteria</taxon>
        <taxon>Pseudomonadati</taxon>
        <taxon>Pseudomonadota</taxon>
        <taxon>Gammaproteobacteria</taxon>
        <taxon>Cellvibrionales</taxon>
        <taxon>Spongiibacteraceae</taxon>
        <taxon>Spongiibacter</taxon>
    </lineage>
</organism>
<feature type="domain" description="Histidine kinase" evidence="19">
    <location>
        <begin position="269"/>
        <end position="490"/>
    </location>
</feature>
<evidence type="ECO:0000256" key="8">
    <source>
        <dbReference type="ARBA" id="ARBA00022692"/>
    </source>
</evidence>
<dbReference type="InterPro" id="IPR036641">
    <property type="entry name" value="HPT_dom_sf"/>
</dbReference>
<evidence type="ECO:0000259" key="19">
    <source>
        <dbReference type="PROSITE" id="PS50109"/>
    </source>
</evidence>
<evidence type="ECO:0000256" key="2">
    <source>
        <dbReference type="ARBA" id="ARBA00004429"/>
    </source>
</evidence>
<keyword evidence="24" id="KW-1185">Reference proteome</keyword>
<dbReference type="PANTHER" id="PTHR45339:SF1">
    <property type="entry name" value="HYBRID SIGNAL TRANSDUCTION HISTIDINE KINASE J"/>
    <property type="match status" value="1"/>
</dbReference>
<feature type="domain" description="HAMP" evidence="21">
    <location>
        <begin position="170"/>
        <end position="222"/>
    </location>
</feature>
<dbReference type="SUPFAM" id="SSF52172">
    <property type="entry name" value="CheY-like"/>
    <property type="match status" value="1"/>
</dbReference>
<comment type="subcellular location">
    <subcellularLocation>
        <location evidence="2">Cell inner membrane</location>
        <topology evidence="2">Multi-pass membrane protein</topology>
    </subcellularLocation>
</comment>
<evidence type="ECO:0000256" key="17">
    <source>
        <dbReference type="SAM" id="Coils"/>
    </source>
</evidence>
<keyword evidence="14 18" id="KW-0472">Membrane</keyword>
<dbReference type="Proteomes" id="UP000765845">
    <property type="component" value="Unassembled WGS sequence"/>
</dbReference>
<dbReference type="SUPFAM" id="SSF47226">
    <property type="entry name" value="Histidine-containing phosphotransfer domain, HPT domain"/>
    <property type="match status" value="1"/>
</dbReference>
<proteinExistence type="predicted"/>
<keyword evidence="7" id="KW-0808">Transferase</keyword>
<dbReference type="SUPFAM" id="SSF47384">
    <property type="entry name" value="Homodimeric domain of signal transducing histidine kinase"/>
    <property type="match status" value="1"/>
</dbReference>
<comment type="catalytic activity">
    <reaction evidence="1">
        <text>ATP + protein L-histidine = ADP + protein N-phospho-L-histidine.</text>
        <dbReference type="EC" id="2.7.13.3"/>
    </reaction>
</comment>
<feature type="domain" description="Response regulatory" evidence="20">
    <location>
        <begin position="623"/>
        <end position="739"/>
    </location>
</feature>
<dbReference type="InterPro" id="IPR003594">
    <property type="entry name" value="HATPase_dom"/>
</dbReference>